<protein>
    <recommendedName>
        <fullName evidence="5">CRC domain-containing protein</fullName>
    </recommendedName>
</protein>
<dbReference type="EMBL" id="JBBPBK010000007">
    <property type="protein sequence ID" value="KAK9282038.1"/>
    <property type="molecule type" value="Genomic_DNA"/>
</dbReference>
<evidence type="ECO:0000256" key="2">
    <source>
        <dbReference type="ARBA" id="ARBA00007267"/>
    </source>
</evidence>
<evidence type="ECO:0000313" key="6">
    <source>
        <dbReference type="EMBL" id="KAK9282038.1"/>
    </source>
</evidence>
<dbReference type="GO" id="GO:0005634">
    <property type="term" value="C:nucleus"/>
    <property type="evidence" value="ECO:0007669"/>
    <property type="project" value="UniProtKB-SubCell"/>
</dbReference>
<feature type="region of interest" description="Disordered" evidence="4">
    <location>
        <begin position="414"/>
        <end position="440"/>
    </location>
</feature>
<dbReference type="AlphaFoldDB" id="A0AAP0X146"/>
<feature type="compositionally biased region" description="Polar residues" evidence="4">
    <location>
        <begin position="824"/>
        <end position="851"/>
    </location>
</feature>
<feature type="domain" description="CRC" evidence="5">
    <location>
        <begin position="530"/>
        <end position="658"/>
    </location>
</feature>
<reference evidence="6 7" key="1">
    <citation type="journal article" date="2024" name="Plant J.">
        <title>Genome sequences and population genomics reveal climatic adaptation and genomic divergence between two closely related sweetgum species.</title>
        <authorList>
            <person name="Xu W.Q."/>
            <person name="Ren C.Q."/>
            <person name="Zhang X.Y."/>
            <person name="Comes H.P."/>
            <person name="Liu X.H."/>
            <person name="Li Y.G."/>
            <person name="Kettle C.J."/>
            <person name="Jalonen R."/>
            <person name="Gaisberger H."/>
            <person name="Ma Y.Z."/>
            <person name="Qiu Y.X."/>
        </authorList>
    </citation>
    <scope>NUCLEOTIDE SEQUENCE [LARGE SCALE GENOMIC DNA]</scope>
    <source>
        <strain evidence="6">Hangzhou</strain>
    </source>
</reference>
<dbReference type="InterPro" id="IPR005172">
    <property type="entry name" value="CRC"/>
</dbReference>
<feature type="region of interest" description="Disordered" evidence="4">
    <location>
        <begin position="1"/>
        <end position="24"/>
    </location>
</feature>
<dbReference type="GO" id="GO:0003700">
    <property type="term" value="F:DNA-binding transcription factor activity"/>
    <property type="evidence" value="ECO:0007669"/>
    <property type="project" value="InterPro"/>
</dbReference>
<organism evidence="6 7">
    <name type="scientific">Liquidambar formosana</name>
    <name type="common">Formosan gum</name>
    <dbReference type="NCBI Taxonomy" id="63359"/>
    <lineage>
        <taxon>Eukaryota</taxon>
        <taxon>Viridiplantae</taxon>
        <taxon>Streptophyta</taxon>
        <taxon>Embryophyta</taxon>
        <taxon>Tracheophyta</taxon>
        <taxon>Spermatophyta</taxon>
        <taxon>Magnoliopsida</taxon>
        <taxon>eudicotyledons</taxon>
        <taxon>Gunneridae</taxon>
        <taxon>Pentapetalae</taxon>
        <taxon>Saxifragales</taxon>
        <taxon>Altingiaceae</taxon>
        <taxon>Liquidambar</taxon>
    </lineage>
</organism>
<feature type="compositionally biased region" description="Low complexity" evidence="4">
    <location>
        <begin position="311"/>
        <end position="329"/>
    </location>
</feature>
<name>A0AAP0X146_LIQFO</name>
<gene>
    <name evidence="6" type="ORF">L1049_004950</name>
</gene>
<dbReference type="InterPro" id="IPR033467">
    <property type="entry name" value="Tesmin/TSO1-like_CXC"/>
</dbReference>
<keyword evidence="7" id="KW-1185">Reference proteome</keyword>
<dbReference type="InterPro" id="IPR044522">
    <property type="entry name" value="TSO1-like"/>
</dbReference>
<accession>A0AAP0X146</accession>
<evidence type="ECO:0000313" key="7">
    <source>
        <dbReference type="Proteomes" id="UP001415857"/>
    </source>
</evidence>
<evidence type="ECO:0000259" key="5">
    <source>
        <dbReference type="PROSITE" id="PS51634"/>
    </source>
</evidence>
<feature type="region of interest" description="Disordered" evidence="4">
    <location>
        <begin position="872"/>
        <end position="901"/>
    </location>
</feature>
<comment type="similarity">
    <text evidence="2">Belongs to the lin-54 family.</text>
</comment>
<evidence type="ECO:0000256" key="3">
    <source>
        <dbReference type="ARBA" id="ARBA00023242"/>
    </source>
</evidence>
<dbReference type="PANTHER" id="PTHR46159:SF18">
    <property type="entry name" value="CRC DOMAIN-CONTAINING PROTEIN"/>
    <property type="match status" value="1"/>
</dbReference>
<dbReference type="PANTHER" id="PTHR46159">
    <property type="entry name" value="PROTEIN TESMIN/TSO1-LIKE CXC 2"/>
    <property type="match status" value="1"/>
</dbReference>
<feature type="region of interest" description="Disordered" evidence="4">
    <location>
        <begin position="311"/>
        <end position="331"/>
    </location>
</feature>
<comment type="caution">
    <text evidence="6">The sequence shown here is derived from an EMBL/GenBank/DDBJ whole genome shotgun (WGS) entry which is preliminary data.</text>
</comment>
<evidence type="ECO:0000256" key="4">
    <source>
        <dbReference type="SAM" id="MobiDB-lite"/>
    </source>
</evidence>
<sequence length="901" mass="97615">MDSPEGNRIAAASTPTSSPPVQESPFFNYLSNLSPIKSVKGERFTQRFSEANFPPPPPVFASPHIDLQRETSFLKRDEIVAVGSDVYGHGDTELNVELIPCSEKEVQSCSPSRCVDEYLADLVEEEDCTNSADSSLKIANDAPQALQSGFTGQKEIIKTRNDAGGDKNTESGPCVRLTLSEQAEEDHPGNSLELAETAGNQRDAERLDEFPDVISRKVNDIVESDMYLDPACGEQHCEQIVAQIAGGQQDEWDCASKSFSESLQIVEAYEHCDESLGPVPKGSVEDAKQHQRGTRRHLQFEAAVDFKITTNGNSHSSCNSTNNTVNSRSPASLTNLGRLVSSDIGPRGISSSQNLVIYKQTVTAQYETDAEMVRSIQSGGNSTISAPIPSGIGLHLNSIGNAVSMGSDVVASMESAGNAGTQEKSGIHNLAKDSKSGSNLASIPREISTHVDDDRLGSEAVVVASSATFQSTNSMKPPSASLHSKLIEQRATPCAGRMSASENADRIMLLNQMSPKKKRRRATHPSESEGCKHCNCKRSKCLKLYCECFAAGVYCADSCACENCFNKPEYEDTVLDTRQQIESRNPLAFAPKVVKRCTDSPANIIMEDGNRTTPSSARHKRGCNCKKSMCLKKYCECYQAKVGCSEGCRCEGCKNSFGTKTEITYRRAPRWEEPSHDIMNPGDVGTASIDELKSQFPLRRHFLSPESVSFDQESDCSKAGRVDQFSPIWEGITDISDLTPLPHPHSGAVASSASPNLGDFPEVAQAKLHQGNSHQSSAGSLRWQSSPISLVRQLCGSTAPRVLSSDSSLYDIVKDDDTPEMLKGTSTPTKAVKASSPNQKRVSPPHFQSQELRSSSSLGLRSGRKFILQAVPSFPPLTPYSNSKDGINQIRSDPKGSSSDQ</sequence>
<dbReference type="PROSITE" id="PS51634">
    <property type="entry name" value="CRC"/>
    <property type="match status" value="1"/>
</dbReference>
<proteinExistence type="inferred from homology"/>
<feature type="region of interest" description="Disordered" evidence="4">
    <location>
        <begin position="817"/>
        <end position="858"/>
    </location>
</feature>
<evidence type="ECO:0000256" key="1">
    <source>
        <dbReference type="ARBA" id="ARBA00004123"/>
    </source>
</evidence>
<dbReference type="Pfam" id="PF03638">
    <property type="entry name" value="TCR"/>
    <property type="match status" value="2"/>
</dbReference>
<comment type="subcellular location">
    <subcellularLocation>
        <location evidence="1">Nucleus</location>
    </subcellularLocation>
</comment>
<dbReference type="SMART" id="SM01114">
    <property type="entry name" value="CXC"/>
    <property type="match status" value="2"/>
</dbReference>
<dbReference type="Proteomes" id="UP001415857">
    <property type="component" value="Unassembled WGS sequence"/>
</dbReference>
<keyword evidence="3" id="KW-0539">Nucleus</keyword>
<feature type="compositionally biased region" description="Polar residues" evidence="4">
    <location>
        <begin position="879"/>
        <end position="901"/>
    </location>
</feature>